<dbReference type="Proteomes" id="UP001152795">
    <property type="component" value="Unassembled WGS sequence"/>
</dbReference>
<gene>
    <name evidence="1" type="ORF">PACLA_8A017450</name>
</gene>
<dbReference type="AlphaFoldDB" id="A0A6S7GRJ1"/>
<keyword evidence="2" id="KW-1185">Reference proteome</keyword>
<evidence type="ECO:0000313" key="1">
    <source>
        <dbReference type="EMBL" id="CAB3987200.1"/>
    </source>
</evidence>
<dbReference type="OrthoDB" id="5982830at2759"/>
<name>A0A6S7GRJ1_PARCT</name>
<evidence type="ECO:0000313" key="2">
    <source>
        <dbReference type="Proteomes" id="UP001152795"/>
    </source>
</evidence>
<protein>
    <submittedName>
        <fullName evidence="1">Uncharacterized protein</fullName>
    </submittedName>
</protein>
<proteinExistence type="predicted"/>
<dbReference type="EMBL" id="CACRXK020001134">
    <property type="protein sequence ID" value="CAB3987200.1"/>
    <property type="molecule type" value="Genomic_DNA"/>
</dbReference>
<comment type="caution">
    <text evidence="1">The sequence shown here is derived from an EMBL/GenBank/DDBJ whole genome shotgun (WGS) entry which is preliminary data.</text>
</comment>
<sequence length="114" mass="12210">MAMKLIVVLLALATIAAAAPRSRNYFADYLFRRGSGGCSKEELDGLAASGVDLALTSIDCGNDANGPVQLDETSEEKRGCSIDYSASPACCSPECNWIMELHCMSPIQMICKKK</sequence>
<reference evidence="1" key="1">
    <citation type="submission" date="2020-04" db="EMBL/GenBank/DDBJ databases">
        <authorList>
            <person name="Alioto T."/>
            <person name="Alioto T."/>
            <person name="Gomez Garrido J."/>
        </authorList>
    </citation>
    <scope>NUCLEOTIDE SEQUENCE</scope>
    <source>
        <strain evidence="1">A484AB</strain>
    </source>
</reference>
<organism evidence="1 2">
    <name type="scientific">Paramuricea clavata</name>
    <name type="common">Red gorgonian</name>
    <name type="synonym">Violescent sea-whip</name>
    <dbReference type="NCBI Taxonomy" id="317549"/>
    <lineage>
        <taxon>Eukaryota</taxon>
        <taxon>Metazoa</taxon>
        <taxon>Cnidaria</taxon>
        <taxon>Anthozoa</taxon>
        <taxon>Octocorallia</taxon>
        <taxon>Malacalcyonacea</taxon>
        <taxon>Plexauridae</taxon>
        <taxon>Paramuricea</taxon>
    </lineage>
</organism>
<accession>A0A6S7GRJ1</accession>